<dbReference type="EMBL" id="AJWZ01011405">
    <property type="protein sequence ID" value="EKC45372.1"/>
    <property type="molecule type" value="Genomic_DNA"/>
</dbReference>
<organism evidence="1">
    <name type="scientific">human gut metagenome</name>
    <dbReference type="NCBI Taxonomy" id="408170"/>
    <lineage>
        <taxon>unclassified sequences</taxon>
        <taxon>metagenomes</taxon>
        <taxon>organismal metagenomes</taxon>
    </lineage>
</organism>
<dbReference type="AlphaFoldDB" id="K1R8S9"/>
<proteinExistence type="predicted"/>
<evidence type="ECO:0000313" key="1">
    <source>
        <dbReference type="EMBL" id="EKC45372.1"/>
    </source>
</evidence>
<accession>K1R8S9</accession>
<protein>
    <submittedName>
        <fullName evidence="1">Site-specific recombinase, resolvase family</fullName>
    </submittedName>
</protein>
<sequence length="66" mass="7563">MKELDSETACSDEKLDAVCEQYADCKALTYELTHAFISAVYIYDLDNIEIVWKFKDFLTTSEGEAK</sequence>
<name>K1R8S9_9ZZZZ</name>
<reference evidence="1" key="1">
    <citation type="journal article" date="2013" name="Environ. Microbiol.">
        <title>Microbiota from the distal guts of lean and obese adolescents exhibit partial functional redundancy besides clear differences in community structure.</title>
        <authorList>
            <person name="Ferrer M."/>
            <person name="Ruiz A."/>
            <person name="Lanza F."/>
            <person name="Haange S.B."/>
            <person name="Oberbach A."/>
            <person name="Till H."/>
            <person name="Bargiela R."/>
            <person name="Campoy C."/>
            <person name="Segura M.T."/>
            <person name="Richter M."/>
            <person name="von Bergen M."/>
            <person name="Seifert J."/>
            <person name="Suarez A."/>
        </authorList>
    </citation>
    <scope>NUCLEOTIDE SEQUENCE</scope>
</reference>
<gene>
    <name evidence="1" type="ORF">OBE_16923</name>
</gene>
<comment type="caution">
    <text evidence="1">The sequence shown here is derived from an EMBL/GenBank/DDBJ whole genome shotgun (WGS) entry which is preliminary data.</text>
</comment>